<keyword evidence="6" id="KW-0547">Nucleotide-binding</keyword>
<organism evidence="12">
    <name type="scientific">hydrothermal vent metagenome</name>
    <dbReference type="NCBI Taxonomy" id="652676"/>
    <lineage>
        <taxon>unclassified sequences</taxon>
        <taxon>metagenomes</taxon>
        <taxon>ecological metagenomes</taxon>
    </lineage>
</organism>
<dbReference type="GO" id="GO:0015937">
    <property type="term" value="P:coenzyme A biosynthetic process"/>
    <property type="evidence" value="ECO:0007669"/>
    <property type="project" value="UniProtKB-KW"/>
</dbReference>
<dbReference type="NCBIfam" id="TIGR01510">
    <property type="entry name" value="coaD_prev_kdtB"/>
    <property type="match status" value="1"/>
</dbReference>
<dbReference type="InterPro" id="IPR014729">
    <property type="entry name" value="Rossmann-like_a/b/a_fold"/>
</dbReference>
<dbReference type="EC" id="2.7.7.3" evidence="1"/>
<comment type="catalytic activity">
    <reaction evidence="10">
        <text>(R)-4'-phosphopantetheine + ATP + H(+) = 3'-dephospho-CoA + diphosphate</text>
        <dbReference type="Rhea" id="RHEA:19801"/>
        <dbReference type="ChEBI" id="CHEBI:15378"/>
        <dbReference type="ChEBI" id="CHEBI:30616"/>
        <dbReference type="ChEBI" id="CHEBI:33019"/>
        <dbReference type="ChEBI" id="CHEBI:57328"/>
        <dbReference type="ChEBI" id="CHEBI:61723"/>
        <dbReference type="EC" id="2.7.7.3"/>
    </reaction>
</comment>
<dbReference type="HAMAP" id="MF_00151">
    <property type="entry name" value="PPAT_bact"/>
    <property type="match status" value="1"/>
</dbReference>
<dbReference type="Pfam" id="PF01467">
    <property type="entry name" value="CTP_transf_like"/>
    <property type="match status" value="1"/>
</dbReference>
<dbReference type="AlphaFoldDB" id="A0A3B1DVY2"/>
<dbReference type="PRINTS" id="PR01020">
    <property type="entry name" value="LPSBIOSNTHSS"/>
</dbReference>
<evidence type="ECO:0000256" key="5">
    <source>
        <dbReference type="ARBA" id="ARBA00022695"/>
    </source>
</evidence>
<evidence type="ECO:0000313" key="12">
    <source>
        <dbReference type="EMBL" id="VAX41123.1"/>
    </source>
</evidence>
<evidence type="ECO:0000256" key="8">
    <source>
        <dbReference type="ARBA" id="ARBA00022842"/>
    </source>
</evidence>
<dbReference type="PANTHER" id="PTHR21342">
    <property type="entry name" value="PHOSPHOPANTETHEINE ADENYLYLTRANSFERASE"/>
    <property type="match status" value="1"/>
</dbReference>
<keyword evidence="7" id="KW-0067">ATP-binding</keyword>
<gene>
    <name evidence="12" type="ORF">MNBD_PLANCTO02-1177</name>
</gene>
<evidence type="ECO:0000256" key="1">
    <source>
        <dbReference type="ARBA" id="ARBA00012392"/>
    </source>
</evidence>
<dbReference type="InterPro" id="IPR004821">
    <property type="entry name" value="Cyt_trans-like"/>
</dbReference>
<evidence type="ECO:0000256" key="2">
    <source>
        <dbReference type="ARBA" id="ARBA00013868"/>
    </source>
</evidence>
<dbReference type="SUPFAM" id="SSF52374">
    <property type="entry name" value="Nucleotidylyl transferase"/>
    <property type="match status" value="1"/>
</dbReference>
<evidence type="ECO:0000259" key="11">
    <source>
        <dbReference type="Pfam" id="PF01467"/>
    </source>
</evidence>
<reference evidence="12" key="1">
    <citation type="submission" date="2018-06" db="EMBL/GenBank/DDBJ databases">
        <authorList>
            <person name="Zhirakovskaya E."/>
        </authorList>
    </citation>
    <scope>NUCLEOTIDE SEQUENCE</scope>
</reference>
<keyword evidence="5 12" id="KW-0548">Nucleotidyltransferase</keyword>
<proteinExistence type="inferred from homology"/>
<feature type="domain" description="Cytidyltransferase-like" evidence="11">
    <location>
        <begin position="11"/>
        <end position="139"/>
    </location>
</feature>
<name>A0A3B1DVY2_9ZZZZ</name>
<accession>A0A3B1DVY2</accession>
<evidence type="ECO:0000256" key="10">
    <source>
        <dbReference type="ARBA" id="ARBA00029346"/>
    </source>
</evidence>
<dbReference type="CDD" id="cd02163">
    <property type="entry name" value="PPAT"/>
    <property type="match status" value="1"/>
</dbReference>
<evidence type="ECO:0000256" key="9">
    <source>
        <dbReference type="ARBA" id="ARBA00022993"/>
    </source>
</evidence>
<dbReference type="PANTHER" id="PTHR21342:SF1">
    <property type="entry name" value="PHOSPHOPANTETHEINE ADENYLYLTRANSFERASE"/>
    <property type="match status" value="1"/>
</dbReference>
<evidence type="ECO:0000256" key="3">
    <source>
        <dbReference type="ARBA" id="ARBA00022490"/>
    </source>
</evidence>
<dbReference type="NCBIfam" id="TIGR00125">
    <property type="entry name" value="cyt_tran_rel"/>
    <property type="match status" value="1"/>
</dbReference>
<sequence>MPKILNTNHAIYVGSFDPLTLGHADIIRRGAGLFERLTVAIGLNPDKQPLFTPEERLALISEVITDLENVDVVCFSGLAVNFVRQQKAAVMLRGFRTLTDIDAEFTMSLANRTLAPEIETVFLMAGESYSHISSSLIKQIAQMGQENAASQLEGFVPKEVIKPLLEKCQS</sequence>
<protein>
    <recommendedName>
        <fullName evidence="2">Phosphopantetheine adenylyltransferase</fullName>
        <ecNumber evidence="1">2.7.7.3</ecNumber>
    </recommendedName>
</protein>
<dbReference type="GO" id="GO:0004595">
    <property type="term" value="F:pantetheine-phosphate adenylyltransferase activity"/>
    <property type="evidence" value="ECO:0007669"/>
    <property type="project" value="UniProtKB-EC"/>
</dbReference>
<dbReference type="GO" id="GO:0005524">
    <property type="term" value="F:ATP binding"/>
    <property type="evidence" value="ECO:0007669"/>
    <property type="project" value="UniProtKB-KW"/>
</dbReference>
<dbReference type="Gene3D" id="3.40.50.620">
    <property type="entry name" value="HUPs"/>
    <property type="match status" value="1"/>
</dbReference>
<keyword evidence="3" id="KW-0963">Cytoplasm</keyword>
<dbReference type="InterPro" id="IPR001980">
    <property type="entry name" value="PPAT"/>
</dbReference>
<evidence type="ECO:0000256" key="7">
    <source>
        <dbReference type="ARBA" id="ARBA00022840"/>
    </source>
</evidence>
<evidence type="ECO:0000256" key="6">
    <source>
        <dbReference type="ARBA" id="ARBA00022741"/>
    </source>
</evidence>
<keyword evidence="8" id="KW-0460">Magnesium</keyword>
<dbReference type="EMBL" id="UOGL01000515">
    <property type="protein sequence ID" value="VAX41123.1"/>
    <property type="molecule type" value="Genomic_DNA"/>
</dbReference>
<evidence type="ECO:0000256" key="4">
    <source>
        <dbReference type="ARBA" id="ARBA00022679"/>
    </source>
</evidence>
<keyword evidence="9" id="KW-0173">Coenzyme A biosynthesis</keyword>
<keyword evidence="4 12" id="KW-0808">Transferase</keyword>